<dbReference type="Proteomes" id="UP001365542">
    <property type="component" value="Unassembled WGS sequence"/>
</dbReference>
<evidence type="ECO:0000256" key="2">
    <source>
        <dbReference type="SAM" id="Phobius"/>
    </source>
</evidence>
<feature type="transmembrane region" description="Helical" evidence="2">
    <location>
        <begin position="307"/>
        <end position="327"/>
    </location>
</feature>
<protein>
    <submittedName>
        <fullName evidence="3">Uncharacterized protein</fullName>
    </submittedName>
</protein>
<organism evidence="3 4">
    <name type="scientific">Orbilia ellipsospora</name>
    <dbReference type="NCBI Taxonomy" id="2528407"/>
    <lineage>
        <taxon>Eukaryota</taxon>
        <taxon>Fungi</taxon>
        <taxon>Dikarya</taxon>
        <taxon>Ascomycota</taxon>
        <taxon>Pezizomycotina</taxon>
        <taxon>Orbiliomycetes</taxon>
        <taxon>Orbiliales</taxon>
        <taxon>Orbiliaceae</taxon>
        <taxon>Orbilia</taxon>
    </lineage>
</organism>
<evidence type="ECO:0000256" key="1">
    <source>
        <dbReference type="SAM" id="MobiDB-lite"/>
    </source>
</evidence>
<keyword evidence="2" id="KW-0812">Transmembrane</keyword>
<comment type="caution">
    <text evidence="3">The sequence shown here is derived from an EMBL/GenBank/DDBJ whole genome shotgun (WGS) entry which is preliminary data.</text>
</comment>
<name>A0AAV9XM74_9PEZI</name>
<gene>
    <name evidence="3" type="ORF">TWF694_006984</name>
</gene>
<keyword evidence="4" id="KW-1185">Reference proteome</keyword>
<dbReference type="EMBL" id="JAVHJO010000002">
    <property type="protein sequence ID" value="KAK6543058.1"/>
    <property type="molecule type" value="Genomic_DNA"/>
</dbReference>
<evidence type="ECO:0000313" key="4">
    <source>
        <dbReference type="Proteomes" id="UP001365542"/>
    </source>
</evidence>
<reference evidence="3 4" key="1">
    <citation type="submission" date="2019-10" db="EMBL/GenBank/DDBJ databases">
        <authorList>
            <person name="Palmer J.M."/>
        </authorList>
    </citation>
    <scope>NUCLEOTIDE SEQUENCE [LARGE SCALE GENOMIC DNA]</scope>
    <source>
        <strain evidence="3 4">TWF694</strain>
    </source>
</reference>
<dbReference type="AlphaFoldDB" id="A0AAV9XM74"/>
<keyword evidence="2" id="KW-0472">Membrane</keyword>
<dbReference type="PANTHER" id="PTHR37848:SF1">
    <property type="entry name" value="SUN DOMAIN-CONTAINING PROTEIN"/>
    <property type="match status" value="1"/>
</dbReference>
<accession>A0AAV9XM74</accession>
<evidence type="ECO:0000313" key="3">
    <source>
        <dbReference type="EMBL" id="KAK6543058.1"/>
    </source>
</evidence>
<proteinExistence type="predicted"/>
<feature type="compositionally biased region" description="Low complexity" evidence="1">
    <location>
        <begin position="22"/>
        <end position="34"/>
    </location>
</feature>
<dbReference type="PANTHER" id="PTHR37848">
    <property type="entry name" value="EXPRESSED PROTEIN"/>
    <property type="match status" value="1"/>
</dbReference>
<keyword evidence="2" id="KW-1133">Transmembrane helix</keyword>
<feature type="region of interest" description="Disordered" evidence="1">
    <location>
        <begin position="146"/>
        <end position="167"/>
    </location>
</feature>
<sequence>MSGKKGSLDPPTATTHADIQTGDLLGLGEGSSSSTIPLVPQPEIIFTPAASQAGVDHDDDLPPSYEAEGTALLSHPSHSFPEGATNSVPTEPPPDFTPYVAEHHEDPSTGQVTSYDPHLNEDGEALFRFLLTQNMHSPRPQVRMKGTHVEKHHHHHGHGNFNERRNSSESRTIVDFDILMDFSNLILIEPGQQGIIQVVDEDTKAHRGGFMKVKGRSTRSLPDDTPIMPKEIRNWADDYCADPAICKEFVMEKVCPGYDTRYLETRLIQLIQSTNYGGNIQITFPTTHNLVKIRPPNKLTELRYNKFIRWFCYLTFLWIITWPVLFFMTRRYNVVRSVWPMSAVDITGRRRVKMSEDQWFDYWRLAIRRAVLGRRQGTVTEQDLIELAAEAGMPRVNIRTGSQFVDNVLGGAAGFFNNIADQRRMFGWGRNESNNWNFRWGRSDNHWDC</sequence>
<feature type="region of interest" description="Disordered" evidence="1">
    <location>
        <begin position="1"/>
        <end position="99"/>
    </location>
</feature>